<dbReference type="EMBL" id="AYRZ02000007">
    <property type="protein sequence ID" value="PHT75615.1"/>
    <property type="molecule type" value="Genomic_DNA"/>
</dbReference>
<dbReference type="PRINTS" id="PR00981">
    <property type="entry name" value="TRNASYNTHSER"/>
</dbReference>
<organism evidence="2 3">
    <name type="scientific">Capsicum annuum</name>
    <name type="common">Capsicum pepper</name>
    <dbReference type="NCBI Taxonomy" id="4072"/>
    <lineage>
        <taxon>Eukaryota</taxon>
        <taxon>Viridiplantae</taxon>
        <taxon>Streptophyta</taxon>
        <taxon>Embryophyta</taxon>
        <taxon>Tracheophyta</taxon>
        <taxon>Spermatophyta</taxon>
        <taxon>Magnoliopsida</taxon>
        <taxon>eudicotyledons</taxon>
        <taxon>Gunneridae</taxon>
        <taxon>Pentapetalae</taxon>
        <taxon>asterids</taxon>
        <taxon>lamiids</taxon>
        <taxon>Solanales</taxon>
        <taxon>Solanaceae</taxon>
        <taxon>Solanoideae</taxon>
        <taxon>Capsiceae</taxon>
        <taxon>Capsicum</taxon>
    </lineage>
</organism>
<comment type="caution">
    <text evidence="2">The sequence shown here is derived from an EMBL/GenBank/DDBJ whole genome shotgun (WGS) entry which is preliminary data.</text>
</comment>
<dbReference type="PANTHER" id="PTHR11778">
    <property type="entry name" value="SERYL-TRNA SYNTHETASE"/>
    <property type="match status" value="1"/>
</dbReference>
<dbReference type="GO" id="GO:0004828">
    <property type="term" value="F:serine-tRNA ligase activity"/>
    <property type="evidence" value="ECO:0000318"/>
    <property type="project" value="GO_Central"/>
</dbReference>
<keyword evidence="3" id="KW-1185">Reference proteome</keyword>
<dbReference type="Pfam" id="PF08284">
    <property type="entry name" value="RVP_2"/>
    <property type="match status" value="1"/>
</dbReference>
<dbReference type="GO" id="GO:0005524">
    <property type="term" value="F:ATP binding"/>
    <property type="evidence" value="ECO:0007669"/>
    <property type="project" value="InterPro"/>
</dbReference>
<dbReference type="GO" id="GO:0006434">
    <property type="term" value="P:seryl-tRNA aminoacylation"/>
    <property type="evidence" value="ECO:0000318"/>
    <property type="project" value="GO_Central"/>
</dbReference>
<name>A0A2G2Z166_CAPAN</name>
<dbReference type="GO" id="GO:0000049">
    <property type="term" value="F:tRNA binding"/>
    <property type="evidence" value="ECO:0000318"/>
    <property type="project" value="GO_Central"/>
</dbReference>
<dbReference type="Pfam" id="PF00587">
    <property type="entry name" value="tRNA-synt_2b"/>
    <property type="match status" value="1"/>
</dbReference>
<evidence type="ECO:0000313" key="3">
    <source>
        <dbReference type="Proteomes" id="UP000222542"/>
    </source>
</evidence>
<dbReference type="InterPro" id="IPR002317">
    <property type="entry name" value="Ser-tRNA-ligase_type_1"/>
</dbReference>
<protein>
    <recommendedName>
        <fullName evidence="1">Aminoacyl-tRNA synthetase class II (G/ P/ S/T) domain-containing protein</fullName>
    </recommendedName>
</protein>
<dbReference type="Proteomes" id="UP000222542">
    <property type="component" value="Unassembled WGS sequence"/>
</dbReference>
<gene>
    <name evidence="2" type="ORF">T459_19137</name>
</gene>
<dbReference type="GO" id="GO:0005829">
    <property type="term" value="C:cytosol"/>
    <property type="evidence" value="ECO:0000318"/>
    <property type="project" value="GO_Central"/>
</dbReference>
<evidence type="ECO:0000313" key="2">
    <source>
        <dbReference type="EMBL" id="PHT75615.1"/>
    </source>
</evidence>
<reference evidence="2 3" key="1">
    <citation type="journal article" date="2014" name="Nat. Genet.">
        <title>Genome sequence of the hot pepper provides insights into the evolution of pungency in Capsicum species.</title>
        <authorList>
            <person name="Kim S."/>
            <person name="Park M."/>
            <person name="Yeom S.I."/>
            <person name="Kim Y.M."/>
            <person name="Lee J.M."/>
            <person name="Lee H.A."/>
            <person name="Seo E."/>
            <person name="Choi J."/>
            <person name="Cheong K."/>
            <person name="Kim K.T."/>
            <person name="Jung K."/>
            <person name="Lee G.W."/>
            <person name="Oh S.K."/>
            <person name="Bae C."/>
            <person name="Kim S.B."/>
            <person name="Lee H.Y."/>
            <person name="Kim S.Y."/>
            <person name="Kim M.S."/>
            <person name="Kang B.C."/>
            <person name="Jo Y.D."/>
            <person name="Yang H.B."/>
            <person name="Jeong H.J."/>
            <person name="Kang W.H."/>
            <person name="Kwon J.K."/>
            <person name="Shin C."/>
            <person name="Lim J.Y."/>
            <person name="Park J.H."/>
            <person name="Huh J.H."/>
            <person name="Kim J.S."/>
            <person name="Kim B.D."/>
            <person name="Cohen O."/>
            <person name="Paran I."/>
            <person name="Suh M.C."/>
            <person name="Lee S.B."/>
            <person name="Kim Y.K."/>
            <person name="Shin Y."/>
            <person name="Noh S.J."/>
            <person name="Park J."/>
            <person name="Seo Y.S."/>
            <person name="Kwon S.Y."/>
            <person name="Kim H.A."/>
            <person name="Park J.M."/>
            <person name="Kim H.J."/>
            <person name="Choi S.B."/>
            <person name="Bosland P.W."/>
            <person name="Reeves G."/>
            <person name="Jo S.H."/>
            <person name="Lee B.W."/>
            <person name="Cho H.T."/>
            <person name="Choi H.S."/>
            <person name="Lee M.S."/>
            <person name="Yu Y."/>
            <person name="Do Choi Y."/>
            <person name="Park B.S."/>
            <person name="van Deynze A."/>
            <person name="Ashrafi H."/>
            <person name="Hill T."/>
            <person name="Kim W.T."/>
            <person name="Pai H.S."/>
            <person name="Ahn H.K."/>
            <person name="Yeam I."/>
            <person name="Giovannoni J.J."/>
            <person name="Rose J.K."/>
            <person name="Sorensen I."/>
            <person name="Lee S.J."/>
            <person name="Kim R.W."/>
            <person name="Choi I.Y."/>
            <person name="Choi B.S."/>
            <person name="Lim J.S."/>
            <person name="Lee Y.H."/>
            <person name="Choi D."/>
        </authorList>
    </citation>
    <scope>NUCLEOTIDE SEQUENCE [LARGE SCALE GENOMIC DNA]</scope>
    <source>
        <strain evidence="3">cv. CM334</strain>
    </source>
</reference>
<dbReference type="GO" id="GO:0002181">
    <property type="term" value="P:cytoplasmic translation"/>
    <property type="evidence" value="ECO:0000318"/>
    <property type="project" value="GO_Central"/>
</dbReference>
<reference evidence="2 3" key="2">
    <citation type="journal article" date="2017" name="Genome Biol.">
        <title>New reference genome sequences of hot pepper reveal the massive evolution of plant disease-resistance genes by retroduplication.</title>
        <authorList>
            <person name="Kim S."/>
            <person name="Park J."/>
            <person name="Yeom S.I."/>
            <person name="Kim Y.M."/>
            <person name="Seo E."/>
            <person name="Kim K.T."/>
            <person name="Kim M.S."/>
            <person name="Lee J.M."/>
            <person name="Cheong K."/>
            <person name="Shin H.S."/>
            <person name="Kim S.B."/>
            <person name="Han K."/>
            <person name="Lee J."/>
            <person name="Park M."/>
            <person name="Lee H.A."/>
            <person name="Lee H.Y."/>
            <person name="Lee Y."/>
            <person name="Oh S."/>
            <person name="Lee J.H."/>
            <person name="Choi E."/>
            <person name="Choi E."/>
            <person name="Lee S.E."/>
            <person name="Jeon J."/>
            <person name="Kim H."/>
            <person name="Choi G."/>
            <person name="Song H."/>
            <person name="Lee J."/>
            <person name="Lee S.C."/>
            <person name="Kwon J.K."/>
            <person name="Lee H.Y."/>
            <person name="Koo N."/>
            <person name="Hong Y."/>
            <person name="Kim R.W."/>
            <person name="Kang W.H."/>
            <person name="Huh J.H."/>
            <person name="Kang B.C."/>
            <person name="Yang T.J."/>
            <person name="Lee Y.H."/>
            <person name="Bennetzen J.L."/>
            <person name="Choi D."/>
        </authorList>
    </citation>
    <scope>NUCLEOTIDE SEQUENCE [LARGE SCALE GENOMIC DNA]</scope>
    <source>
        <strain evidence="3">cv. CM334</strain>
    </source>
</reference>
<dbReference type="SUPFAM" id="SSF55681">
    <property type="entry name" value="Class II aaRS and biotin synthetases"/>
    <property type="match status" value="1"/>
</dbReference>
<feature type="domain" description="Aminoacyl-tRNA synthetase class II (G/ P/ S/T)" evidence="1">
    <location>
        <begin position="225"/>
        <end position="279"/>
    </location>
</feature>
<dbReference type="InterPro" id="IPR002314">
    <property type="entry name" value="aa-tRNA-synt_IIb"/>
</dbReference>
<proteinExistence type="predicted"/>
<sequence length="296" mass="34568">MGKFIVARRVYKNCHVIASQKFTPIDLVELEMTDFDINLSMDWLHSSDTLGLGHVWIAEKESPRDRLAVRWSFHYDELGEDTSQIINDKVENKKLKDKKEVEVKKIEVNLDSKMETIGNLVHDSEKEYTSLQTLFFMRKDIMAKYAQLAQFSEELYKVTGEEDDKYLIATTLKGAGVHLNQVLINFSLYFLENRGYTLFQTPFFMRKDIMAKFAQLAQFSEELYKEAGSHGRNTLGIFRVHQFEKVEQFCLTNPNNNDYWDIHEEMIKNSEEFFQQIGLISPPFSGILPVCLKYEP</sequence>
<dbReference type="Gramene" id="PHT75615">
    <property type="protein sequence ID" value="PHT75615"/>
    <property type="gene ID" value="T459_19137"/>
</dbReference>
<dbReference type="STRING" id="4072.A0A2G2Z166"/>
<dbReference type="AlphaFoldDB" id="A0A2G2Z166"/>
<dbReference type="InterPro" id="IPR045864">
    <property type="entry name" value="aa-tRNA-synth_II/BPL/LPL"/>
</dbReference>
<dbReference type="Gene3D" id="3.30.930.10">
    <property type="entry name" value="Bira Bifunctional Protein, Domain 2"/>
    <property type="match status" value="3"/>
</dbReference>
<accession>A0A2G2Z166</accession>
<evidence type="ECO:0000259" key="1">
    <source>
        <dbReference type="Pfam" id="PF00587"/>
    </source>
</evidence>